<feature type="domain" description="Transposase DDE" evidence="1">
    <location>
        <begin position="11"/>
        <end position="66"/>
    </location>
</feature>
<sequence>MNVAERGQIDKRTTRHLLSPRKRKCIEPCFGWGKTIGPLRQVMVRGLEKVDPLLTLTMAAYNLTRLRSLAAVAPAKRLRYPRGHREAHDLDPFAWKSVE</sequence>
<evidence type="ECO:0000313" key="2">
    <source>
        <dbReference type="EMBL" id="VWB96407.1"/>
    </source>
</evidence>
<evidence type="ECO:0000313" key="3">
    <source>
        <dbReference type="Proteomes" id="UP000494330"/>
    </source>
</evidence>
<evidence type="ECO:0000259" key="1">
    <source>
        <dbReference type="Pfam" id="PF13751"/>
    </source>
</evidence>
<proteinExistence type="predicted"/>
<name>A0A6J5D7M8_9BURK</name>
<dbReference type="EMBL" id="CABVQD010000017">
    <property type="protein sequence ID" value="VWB96407.1"/>
    <property type="molecule type" value="Genomic_DNA"/>
</dbReference>
<dbReference type="AlphaFoldDB" id="A0A6J5D7M8"/>
<gene>
    <name evidence="2" type="ORF">BPA30113_04500</name>
</gene>
<accession>A0A6J5D7M8</accession>
<keyword evidence="3" id="KW-1185">Reference proteome</keyword>
<protein>
    <submittedName>
        <fullName evidence="2">Putative transposase</fullName>
    </submittedName>
</protein>
<reference evidence="2 3" key="1">
    <citation type="submission" date="2019-09" db="EMBL/GenBank/DDBJ databases">
        <authorList>
            <person name="Depoorter E."/>
        </authorList>
    </citation>
    <scope>NUCLEOTIDE SEQUENCE [LARGE SCALE GENOMIC DNA]</scope>
    <source>
        <strain evidence="2">LMG 30113</strain>
    </source>
</reference>
<organism evidence="2 3">
    <name type="scientific">Burkholderia paludis</name>
    <dbReference type="NCBI Taxonomy" id="1506587"/>
    <lineage>
        <taxon>Bacteria</taxon>
        <taxon>Pseudomonadati</taxon>
        <taxon>Pseudomonadota</taxon>
        <taxon>Betaproteobacteria</taxon>
        <taxon>Burkholderiales</taxon>
        <taxon>Burkholderiaceae</taxon>
        <taxon>Burkholderia</taxon>
        <taxon>Burkholderia cepacia complex</taxon>
    </lineage>
</organism>
<dbReference type="InterPro" id="IPR025668">
    <property type="entry name" value="Tnp_DDE_dom"/>
</dbReference>
<dbReference type="Proteomes" id="UP000494330">
    <property type="component" value="Unassembled WGS sequence"/>
</dbReference>
<dbReference type="Pfam" id="PF13751">
    <property type="entry name" value="DDE_Tnp_1_6"/>
    <property type="match status" value="1"/>
</dbReference>